<protein>
    <submittedName>
        <fullName evidence="1">Uncharacterized protein</fullName>
    </submittedName>
</protein>
<reference evidence="1" key="1">
    <citation type="submission" date="2018-02" db="EMBL/GenBank/DDBJ databases">
        <title>Rhizophora mucronata_Transcriptome.</title>
        <authorList>
            <person name="Meera S.P."/>
            <person name="Sreeshan A."/>
            <person name="Augustine A."/>
        </authorList>
    </citation>
    <scope>NUCLEOTIDE SEQUENCE</scope>
    <source>
        <tissue evidence="1">Leaf</tissue>
    </source>
</reference>
<organism evidence="1">
    <name type="scientific">Rhizophora mucronata</name>
    <name type="common">Asiatic mangrove</name>
    <dbReference type="NCBI Taxonomy" id="61149"/>
    <lineage>
        <taxon>Eukaryota</taxon>
        <taxon>Viridiplantae</taxon>
        <taxon>Streptophyta</taxon>
        <taxon>Embryophyta</taxon>
        <taxon>Tracheophyta</taxon>
        <taxon>Spermatophyta</taxon>
        <taxon>Magnoliopsida</taxon>
        <taxon>eudicotyledons</taxon>
        <taxon>Gunneridae</taxon>
        <taxon>Pentapetalae</taxon>
        <taxon>rosids</taxon>
        <taxon>fabids</taxon>
        <taxon>Malpighiales</taxon>
        <taxon>Rhizophoraceae</taxon>
        <taxon>Rhizophora</taxon>
    </lineage>
</organism>
<sequence>MDSVCYLTKL</sequence>
<accession>A0A2P2R1I9</accession>
<evidence type="ECO:0000313" key="1">
    <source>
        <dbReference type="EMBL" id="MBX73088.1"/>
    </source>
</evidence>
<dbReference type="EMBL" id="GGEC01092604">
    <property type="protein sequence ID" value="MBX73088.1"/>
    <property type="molecule type" value="Transcribed_RNA"/>
</dbReference>
<name>A0A2P2R1I9_RHIMU</name>
<proteinExistence type="predicted"/>